<evidence type="ECO:0000256" key="1">
    <source>
        <dbReference type="SAM" id="MobiDB-lite"/>
    </source>
</evidence>
<organism evidence="2 3">
    <name type="scientific">Crenichthys baileyi</name>
    <name type="common">White River springfish</name>
    <dbReference type="NCBI Taxonomy" id="28760"/>
    <lineage>
        <taxon>Eukaryota</taxon>
        <taxon>Metazoa</taxon>
        <taxon>Chordata</taxon>
        <taxon>Craniata</taxon>
        <taxon>Vertebrata</taxon>
        <taxon>Euteleostomi</taxon>
        <taxon>Actinopterygii</taxon>
        <taxon>Neopterygii</taxon>
        <taxon>Teleostei</taxon>
        <taxon>Neoteleostei</taxon>
        <taxon>Acanthomorphata</taxon>
        <taxon>Ovalentaria</taxon>
        <taxon>Atherinomorphae</taxon>
        <taxon>Cyprinodontiformes</taxon>
        <taxon>Goodeidae</taxon>
        <taxon>Crenichthys</taxon>
    </lineage>
</organism>
<comment type="caution">
    <text evidence="2">The sequence shown here is derived from an EMBL/GenBank/DDBJ whole genome shotgun (WGS) entry which is preliminary data.</text>
</comment>
<feature type="region of interest" description="Disordered" evidence="1">
    <location>
        <begin position="53"/>
        <end position="112"/>
    </location>
</feature>
<name>A0AAV9RVS6_9TELE</name>
<evidence type="ECO:0000313" key="2">
    <source>
        <dbReference type="EMBL" id="KAK5613136.1"/>
    </source>
</evidence>
<dbReference type="Proteomes" id="UP001311232">
    <property type="component" value="Unassembled WGS sequence"/>
</dbReference>
<dbReference type="EMBL" id="JAHHUM010001251">
    <property type="protein sequence ID" value="KAK5613136.1"/>
    <property type="molecule type" value="Genomic_DNA"/>
</dbReference>
<gene>
    <name evidence="2" type="ORF">CRENBAI_001037</name>
</gene>
<sequence length="361" mass="41817">MKIEKDEAKRRGTIKVKAMAEVKVKNEGNTRRMTMMIEIEMMTMMIVVVDDHENDEEEEEEVNDDREDYGGRGSWDCDVDDSDSNDHDTKDQQGQQWHQQGQQQQGQQQQQQLQTLTLTPWNQANSTVAAQDDQAPDTLMLGPLRREPTPRALALGKHRDVLSAFRVFYSPEVERLVLKATEKLTLEQIRKDMDPLPFITHSPVTNFTERHERERCAAIPGNDHHHHQGRRWIHLRSDLPAVMAKFSIKPELTFPEVLTRAFLAAMFYKSKKENLLPLPGEKREHDDPYHWAYMLSDGKVLRHIVTLGGFDPHLTSSEVLRRSFLLAFLHIINVDARYSIHVLATRRMGHLGLHDQEGRIR</sequence>
<protein>
    <submittedName>
        <fullName evidence="2">Uncharacterized protein</fullName>
    </submittedName>
</protein>
<reference evidence="2 3" key="1">
    <citation type="submission" date="2021-06" db="EMBL/GenBank/DDBJ databases">
        <authorList>
            <person name="Palmer J.M."/>
        </authorList>
    </citation>
    <scope>NUCLEOTIDE SEQUENCE [LARGE SCALE GENOMIC DNA]</scope>
    <source>
        <strain evidence="2 3">MEX-2019</strain>
        <tissue evidence="2">Muscle</tissue>
    </source>
</reference>
<accession>A0AAV9RVS6</accession>
<dbReference type="AlphaFoldDB" id="A0AAV9RVS6"/>
<proteinExistence type="predicted"/>
<feature type="compositionally biased region" description="Acidic residues" evidence="1">
    <location>
        <begin position="53"/>
        <end position="67"/>
    </location>
</feature>
<keyword evidence="3" id="KW-1185">Reference proteome</keyword>
<evidence type="ECO:0000313" key="3">
    <source>
        <dbReference type="Proteomes" id="UP001311232"/>
    </source>
</evidence>
<feature type="compositionally biased region" description="Low complexity" evidence="1">
    <location>
        <begin position="92"/>
        <end position="112"/>
    </location>
</feature>